<gene>
    <name evidence="1" type="ORF">FEV09_09720</name>
</gene>
<sequence>MPKAVQEIYTQVISNLPPTERLQLATLILNGLVKQEATVIDDSDTWTEQDQLDLTAFSMQYATTAFPEEEEIPE</sequence>
<dbReference type="RefSeq" id="WP_009626930.1">
    <property type="nucleotide sequence ID" value="NZ_VBTY01000066.1"/>
</dbReference>
<reference evidence="1" key="1">
    <citation type="submission" date="2019-05" db="EMBL/GenBank/DDBJ databases">
        <title>Whole genome sequencing of Pseudanabaena catenata USMAC16.</title>
        <authorList>
            <person name="Khan Z."/>
            <person name="Omar W.M."/>
            <person name="Convey P."/>
            <person name="Merican F."/>
            <person name="Najimudin N."/>
        </authorList>
    </citation>
    <scope>NUCLEOTIDE SEQUENCE</scope>
    <source>
        <strain evidence="1">USMAC16</strain>
    </source>
</reference>
<dbReference type="Proteomes" id="UP001152872">
    <property type="component" value="Unassembled WGS sequence"/>
</dbReference>
<accession>A0A9X4RI94</accession>
<evidence type="ECO:0000313" key="2">
    <source>
        <dbReference type="Proteomes" id="UP001152872"/>
    </source>
</evidence>
<dbReference type="EMBL" id="VBTY01000066">
    <property type="protein sequence ID" value="MDG3494835.1"/>
    <property type="molecule type" value="Genomic_DNA"/>
</dbReference>
<dbReference type="AlphaFoldDB" id="A0A9X4RI94"/>
<organism evidence="1 2">
    <name type="scientific">Pseudanabaena catenata USMAC16</name>
    <dbReference type="NCBI Taxonomy" id="1855837"/>
    <lineage>
        <taxon>Bacteria</taxon>
        <taxon>Bacillati</taxon>
        <taxon>Cyanobacteriota</taxon>
        <taxon>Cyanophyceae</taxon>
        <taxon>Pseudanabaenales</taxon>
        <taxon>Pseudanabaenaceae</taxon>
        <taxon>Pseudanabaena</taxon>
    </lineage>
</organism>
<comment type="caution">
    <text evidence="1">The sequence shown here is derived from an EMBL/GenBank/DDBJ whole genome shotgun (WGS) entry which is preliminary data.</text>
</comment>
<evidence type="ECO:0000313" key="1">
    <source>
        <dbReference type="EMBL" id="MDG3494835.1"/>
    </source>
</evidence>
<proteinExistence type="predicted"/>
<protein>
    <submittedName>
        <fullName evidence="1">Uncharacterized protein</fullName>
    </submittedName>
</protein>
<keyword evidence="2" id="KW-1185">Reference proteome</keyword>
<name>A0A9X4RI94_9CYAN</name>